<dbReference type="SUPFAM" id="SSF48452">
    <property type="entry name" value="TPR-like"/>
    <property type="match status" value="1"/>
</dbReference>
<sequence length="152" mass="17518">MNTENGTDDVLRHFLQRGGSIRMLQDIEQADLDRIYAYATQLFEAEAFESARNFYYLLARIDHWNFDYWLALGLSYQRLQQNEEALFSFCRAGMIRVEDPRPAFFAGLCYQVLGNVAYARKAFHAALRWCGSHADHEPVRRAAVASLSALED</sequence>
<evidence type="ECO:0000256" key="2">
    <source>
        <dbReference type="ARBA" id="ARBA00023186"/>
    </source>
</evidence>
<dbReference type="InterPro" id="IPR011990">
    <property type="entry name" value="TPR-like_helical_dom_sf"/>
</dbReference>
<comment type="similarity">
    <text evidence="1">Belongs to the LcrH/SycD chaperone family.</text>
</comment>
<dbReference type="InterPro" id="IPR016379">
    <property type="entry name" value="T3SS_Ca_resp_chp_LcrH/SycD_sub"/>
</dbReference>
<protein>
    <submittedName>
        <fullName evidence="3">CesD/SycD/LcrH family type III secretion system chaperone</fullName>
    </submittedName>
</protein>
<dbReference type="PRINTS" id="PR01595">
    <property type="entry name" value="SYCDCHAPRONE"/>
</dbReference>
<evidence type="ECO:0000313" key="4">
    <source>
        <dbReference type="Proteomes" id="UP000244173"/>
    </source>
</evidence>
<dbReference type="PIRSF" id="PIRSF003165">
    <property type="entry name" value="Chaperone_SicA"/>
    <property type="match status" value="1"/>
</dbReference>
<name>A0A2S0P915_9NEIS</name>
<dbReference type="RefSeq" id="WP_107889020.1">
    <property type="nucleotide sequence ID" value="NZ_CP028519.1"/>
</dbReference>
<keyword evidence="2" id="KW-0143">Chaperone</keyword>
<dbReference type="AlphaFoldDB" id="A0A2S0P915"/>
<gene>
    <name evidence="3" type="ORF">DAI18_07070</name>
</gene>
<dbReference type="Pfam" id="PF07720">
    <property type="entry name" value="TPR_3"/>
    <property type="match status" value="1"/>
</dbReference>
<dbReference type="Proteomes" id="UP000244173">
    <property type="component" value="Chromosome"/>
</dbReference>
<reference evidence="3 4" key="1">
    <citation type="submission" date="2018-04" db="EMBL/GenBank/DDBJ databases">
        <title>Denitrifier Microvirgula.</title>
        <authorList>
            <person name="Anderson E."/>
            <person name="Jang J."/>
            <person name="Ishii S."/>
        </authorList>
    </citation>
    <scope>NUCLEOTIDE SEQUENCE [LARGE SCALE GENOMIC DNA]</scope>
    <source>
        <strain evidence="3 4">BE2.4</strain>
    </source>
</reference>
<evidence type="ECO:0000256" key="1">
    <source>
        <dbReference type="ARBA" id="ARBA00010244"/>
    </source>
</evidence>
<accession>A0A2S0P915</accession>
<keyword evidence="4" id="KW-1185">Reference proteome</keyword>
<dbReference type="KEGG" id="maer:DAI18_07070"/>
<organism evidence="3 4">
    <name type="scientific">Microvirgula aerodenitrificans</name>
    <dbReference type="NCBI Taxonomy" id="57480"/>
    <lineage>
        <taxon>Bacteria</taxon>
        <taxon>Pseudomonadati</taxon>
        <taxon>Pseudomonadota</taxon>
        <taxon>Betaproteobacteria</taxon>
        <taxon>Neisseriales</taxon>
        <taxon>Aquaspirillaceae</taxon>
        <taxon>Microvirgula</taxon>
    </lineage>
</organism>
<dbReference type="EMBL" id="CP028519">
    <property type="protein sequence ID" value="AVY93831.1"/>
    <property type="molecule type" value="Genomic_DNA"/>
</dbReference>
<dbReference type="InterPro" id="IPR011716">
    <property type="entry name" value="TPR-3"/>
</dbReference>
<evidence type="ECO:0000313" key="3">
    <source>
        <dbReference type="EMBL" id="AVY93831.1"/>
    </source>
</evidence>
<dbReference type="OrthoDB" id="8591320at2"/>
<dbReference type="InterPro" id="IPR005415">
    <property type="entry name" value="T3SS_Ca_resp_chp_LcrH/SycD"/>
</dbReference>
<proteinExistence type="inferred from homology"/>
<dbReference type="Gene3D" id="1.25.40.10">
    <property type="entry name" value="Tetratricopeptide repeat domain"/>
    <property type="match status" value="1"/>
</dbReference>
<dbReference type="NCBIfam" id="TIGR02552">
    <property type="entry name" value="LcrH_SycD"/>
    <property type="match status" value="1"/>
</dbReference>